<name>A0A1M5YJV2_9BRAD</name>
<sequence length="369" mass="40016">MGLNGETAATRLATLKIWQASCIVGALSATSLAAIHQIAASPPSVATPNARVADAFSAIPLNVTTVLTNLRAELPAPVIEAKFDTRSSANAIVAVEFSDATPNAVMPSDVTGSPRQGRMLEARASLDAAPPENEAMSQQDRPPPASPKPDEGELPYLKYYVYSETPPPEKPAKIALAALSDVPLGTPIQEIERAAKAFGVDANFMKAVAKIESDFNPKERTGSYIGLFQLSKSEFGEYGSGDILNSRDNAMAAAYKFVTEAALFEAVTHEKLTFANRYLIHQQGWEGAGEHVSHPQQIAWKSMCATHEGMAKGERWCKRAIWGNTLPAVKREWKSVDRLTSGAFVAMWRDRVETLYARYTAPTLRRPEA</sequence>
<evidence type="ECO:0000259" key="3">
    <source>
        <dbReference type="Pfam" id="PF01464"/>
    </source>
</evidence>
<organism evidence="4 5">
    <name type="scientific">Bradyrhizobium erythrophlei</name>
    <dbReference type="NCBI Taxonomy" id="1437360"/>
    <lineage>
        <taxon>Bacteria</taxon>
        <taxon>Pseudomonadati</taxon>
        <taxon>Pseudomonadota</taxon>
        <taxon>Alphaproteobacteria</taxon>
        <taxon>Hyphomicrobiales</taxon>
        <taxon>Nitrobacteraceae</taxon>
        <taxon>Bradyrhizobium</taxon>
    </lineage>
</organism>
<feature type="region of interest" description="Disordered" evidence="2">
    <location>
        <begin position="127"/>
        <end position="152"/>
    </location>
</feature>
<evidence type="ECO:0000313" key="4">
    <source>
        <dbReference type="EMBL" id="SHI12295.1"/>
    </source>
</evidence>
<dbReference type="Gene3D" id="1.10.530.10">
    <property type="match status" value="1"/>
</dbReference>
<evidence type="ECO:0000256" key="1">
    <source>
        <dbReference type="ARBA" id="ARBA00009387"/>
    </source>
</evidence>
<gene>
    <name evidence="4" type="ORF">SAMN05443248_8420</name>
</gene>
<dbReference type="Proteomes" id="UP000189796">
    <property type="component" value="Chromosome I"/>
</dbReference>
<reference evidence="4 5" key="1">
    <citation type="submission" date="2016-11" db="EMBL/GenBank/DDBJ databases">
        <authorList>
            <person name="Jaros S."/>
            <person name="Januszkiewicz K."/>
            <person name="Wedrychowicz H."/>
        </authorList>
    </citation>
    <scope>NUCLEOTIDE SEQUENCE [LARGE SCALE GENOMIC DNA]</scope>
    <source>
        <strain evidence="4 5">GAS138</strain>
    </source>
</reference>
<evidence type="ECO:0000256" key="2">
    <source>
        <dbReference type="SAM" id="MobiDB-lite"/>
    </source>
</evidence>
<feature type="domain" description="Transglycosylase SLT" evidence="3">
    <location>
        <begin position="191"/>
        <end position="255"/>
    </location>
</feature>
<dbReference type="SUPFAM" id="SSF53955">
    <property type="entry name" value="Lysozyme-like"/>
    <property type="match status" value="1"/>
</dbReference>
<proteinExistence type="inferred from homology"/>
<dbReference type="EMBL" id="LT670817">
    <property type="protein sequence ID" value="SHI12295.1"/>
    <property type="molecule type" value="Genomic_DNA"/>
</dbReference>
<dbReference type="InterPro" id="IPR023346">
    <property type="entry name" value="Lysozyme-like_dom_sf"/>
</dbReference>
<dbReference type="Pfam" id="PF01464">
    <property type="entry name" value="SLT"/>
    <property type="match status" value="1"/>
</dbReference>
<dbReference type="AlphaFoldDB" id="A0A1M5YJV2"/>
<dbReference type="RefSeq" id="WP_245332433.1">
    <property type="nucleotide sequence ID" value="NZ_LT670817.1"/>
</dbReference>
<accession>A0A1M5YJV2</accession>
<protein>
    <submittedName>
        <fullName evidence="4">Transglycosylase SLT domain-containing protein</fullName>
    </submittedName>
</protein>
<evidence type="ECO:0000313" key="5">
    <source>
        <dbReference type="Proteomes" id="UP000189796"/>
    </source>
</evidence>
<dbReference type="InterPro" id="IPR008258">
    <property type="entry name" value="Transglycosylase_SLT_dom_1"/>
</dbReference>
<comment type="similarity">
    <text evidence="1">Belongs to the virb1 family.</text>
</comment>